<keyword evidence="1" id="KW-0732">Signal</keyword>
<name>A0A4Q9FKU5_9FLAO</name>
<sequence length="146" mass="16981">MKTITFLFVLISSYSFSQTLNPVKWETSVEKISEKEYDVVFTANIESGWHLYSQYIEEGGPLPTVFKFMLNGNYTCEGKPKEENAKEVYEDVFDMNVKYFEGKVVFKQRIKITITKPFKIEGDVNYMSCNNEKCLPGKFKFLTSIN</sequence>
<dbReference type="OrthoDB" id="767251at2"/>
<dbReference type="Gene3D" id="2.60.40.1250">
    <property type="entry name" value="Thiol:disulfide interchange protein DsbD, N-terminal domain"/>
    <property type="match status" value="1"/>
</dbReference>
<keyword evidence="4" id="KW-1185">Reference proteome</keyword>
<feature type="chain" id="PRO_5020912551" evidence="1">
    <location>
        <begin position="18"/>
        <end position="146"/>
    </location>
</feature>
<gene>
    <name evidence="3" type="ORF">EYD46_12190</name>
</gene>
<dbReference type="Pfam" id="PF11412">
    <property type="entry name" value="DsbD_N"/>
    <property type="match status" value="1"/>
</dbReference>
<evidence type="ECO:0000256" key="1">
    <source>
        <dbReference type="SAM" id="SignalP"/>
    </source>
</evidence>
<comment type="caution">
    <text evidence="3">The sequence shown here is derived from an EMBL/GenBank/DDBJ whole genome shotgun (WGS) entry which is preliminary data.</text>
</comment>
<dbReference type="RefSeq" id="WP_130937453.1">
    <property type="nucleotide sequence ID" value="NZ_BMEE01000002.1"/>
</dbReference>
<feature type="domain" description="Thiol:disulfide interchange protein DsbD N-terminal" evidence="2">
    <location>
        <begin position="33"/>
        <end position="140"/>
    </location>
</feature>
<dbReference type="Proteomes" id="UP000292372">
    <property type="component" value="Unassembled WGS sequence"/>
</dbReference>
<evidence type="ECO:0000313" key="3">
    <source>
        <dbReference type="EMBL" id="TBN14330.1"/>
    </source>
</evidence>
<evidence type="ECO:0000313" key="4">
    <source>
        <dbReference type="Proteomes" id="UP000292372"/>
    </source>
</evidence>
<feature type="signal peptide" evidence="1">
    <location>
        <begin position="1"/>
        <end position="17"/>
    </location>
</feature>
<protein>
    <submittedName>
        <fullName evidence="3">Cytochrome C biogenesis protein</fullName>
    </submittedName>
</protein>
<reference evidence="3 4" key="1">
    <citation type="journal article" date="2015" name="Int. J. Syst. Evol. Microbiol.">
        <title>Hyunsoonleella pacifica sp. nov., isolated from seawater of South Pacific Gyre.</title>
        <authorList>
            <person name="Gao X."/>
            <person name="Zhang Z."/>
            <person name="Dai X."/>
            <person name="Zhang X.H."/>
        </authorList>
    </citation>
    <scope>NUCLEOTIDE SEQUENCE [LARGE SCALE GENOMIC DNA]</scope>
    <source>
        <strain evidence="3 4">SW033</strain>
    </source>
</reference>
<evidence type="ECO:0000259" key="2">
    <source>
        <dbReference type="Pfam" id="PF11412"/>
    </source>
</evidence>
<accession>A0A4Q9FKU5</accession>
<dbReference type="EMBL" id="SIRS01000005">
    <property type="protein sequence ID" value="TBN14330.1"/>
    <property type="molecule type" value="Genomic_DNA"/>
</dbReference>
<dbReference type="InterPro" id="IPR036929">
    <property type="entry name" value="DsbDN_sf"/>
</dbReference>
<dbReference type="AlphaFoldDB" id="A0A4Q9FKU5"/>
<proteinExistence type="predicted"/>
<organism evidence="3 4">
    <name type="scientific">Hyunsoonleella pacifica</name>
    <dbReference type="NCBI Taxonomy" id="1080224"/>
    <lineage>
        <taxon>Bacteria</taxon>
        <taxon>Pseudomonadati</taxon>
        <taxon>Bacteroidota</taxon>
        <taxon>Flavobacteriia</taxon>
        <taxon>Flavobacteriales</taxon>
        <taxon>Flavobacteriaceae</taxon>
    </lineage>
</organism>
<dbReference type="InterPro" id="IPR028250">
    <property type="entry name" value="DsbDN"/>
</dbReference>